<evidence type="ECO:0000313" key="10">
    <source>
        <dbReference type="EMBL" id="CAK1602588.1"/>
    </source>
</evidence>
<proteinExistence type="predicted"/>
<evidence type="ECO:0000256" key="2">
    <source>
        <dbReference type="ARBA" id="ARBA00022679"/>
    </source>
</evidence>
<evidence type="ECO:0000256" key="1">
    <source>
        <dbReference type="ARBA" id="ARBA00012493"/>
    </source>
</evidence>
<dbReference type="Gene3D" id="3.30.70.270">
    <property type="match status" value="2"/>
</dbReference>
<dbReference type="FunFam" id="3.10.20.370:FF:000001">
    <property type="entry name" value="Retrovirus-related Pol polyprotein from transposon 17.6-like protein"/>
    <property type="match status" value="1"/>
</dbReference>
<dbReference type="InterPro" id="IPR043502">
    <property type="entry name" value="DNA/RNA_pol_sf"/>
</dbReference>
<evidence type="ECO:0000256" key="3">
    <source>
        <dbReference type="ARBA" id="ARBA00022695"/>
    </source>
</evidence>
<dbReference type="SUPFAM" id="SSF50630">
    <property type="entry name" value="Acid proteases"/>
    <property type="match status" value="1"/>
</dbReference>
<evidence type="ECO:0000256" key="8">
    <source>
        <dbReference type="SAM" id="MobiDB-lite"/>
    </source>
</evidence>
<protein>
    <recommendedName>
        <fullName evidence="1">RNA-directed DNA polymerase</fullName>
        <ecNumber evidence="1">2.7.7.49</ecNumber>
    </recommendedName>
</protein>
<dbReference type="CDD" id="cd01647">
    <property type="entry name" value="RT_LTR"/>
    <property type="match status" value="1"/>
</dbReference>
<comment type="caution">
    <text evidence="10">The sequence shown here is derived from an EMBL/GenBank/DDBJ whole genome shotgun (WGS) entry which is preliminary data.</text>
</comment>
<keyword evidence="7" id="KW-0511">Multifunctional enzyme</keyword>
<keyword evidence="5" id="KW-0378">Hydrolase</keyword>
<accession>A0AAV1M4L6</accession>
<dbReference type="EC" id="2.7.7.49" evidence="1"/>
<dbReference type="GO" id="GO:0015074">
    <property type="term" value="P:DNA integration"/>
    <property type="evidence" value="ECO:0007669"/>
    <property type="project" value="InterPro"/>
</dbReference>
<dbReference type="CDD" id="cd09274">
    <property type="entry name" value="RNase_HI_RT_Ty3"/>
    <property type="match status" value="1"/>
</dbReference>
<keyword evidence="4" id="KW-0540">Nuclease</keyword>
<dbReference type="Pfam" id="PF00078">
    <property type="entry name" value="RVT_1"/>
    <property type="match status" value="1"/>
</dbReference>
<dbReference type="Gene3D" id="3.10.20.370">
    <property type="match status" value="1"/>
</dbReference>
<dbReference type="PANTHER" id="PTHR37984">
    <property type="entry name" value="PROTEIN CBG26694"/>
    <property type="match status" value="1"/>
</dbReference>
<keyword evidence="6" id="KW-0695">RNA-directed DNA polymerase</keyword>
<evidence type="ECO:0000256" key="4">
    <source>
        <dbReference type="ARBA" id="ARBA00022722"/>
    </source>
</evidence>
<dbReference type="Gene3D" id="1.10.340.70">
    <property type="match status" value="1"/>
</dbReference>
<dbReference type="PROSITE" id="PS50994">
    <property type="entry name" value="INTEGRASE"/>
    <property type="match status" value="1"/>
</dbReference>
<dbReference type="FunFam" id="1.10.340.70:FF:000003">
    <property type="entry name" value="Protein CBG25708"/>
    <property type="match status" value="1"/>
</dbReference>
<sequence>MFFKKGDNALLKNYRPISLLSRVYVLFSRVIMNQQRPGEDLAEWAARVRSLSQYCGFTFELETAMRDRFVLGLENVKEREKLFAESIMDLTFSRALELAQSVRCARFAMQSTSVTSQLGVPASPQDVFAMHSRGVNKCSVCGYSNHSKDQCRFSSYSCKKCHKKGHLRRMCKSLIKPNNYIAANDDDIVQGIYDLFTIKCNNGEPMRHMVFIGETGLVCEIDSGSAVSILPFRVYENYFKNIYNLNKSKVILNCYNGSKISPVGFITVPVTYESRIEHIRLFIIQTNNKQPALLGRDFISAFNLQLCTANCNNLTINTNYDSILREKYAKLFSSELGTFNKFKIHLKLKSDAELKFFKPRPVPLALKPKVEKELNRLLDLGILEKVNHSRVATPIVPVLRSDGDIRICGDFSVTLNKVLFMDNYPLPRIEDLFAKLHGGEQFSKLDLSRAYNQLVLDDTKELTCINTHKGLFRYTRLVFGLCSAPSIFQQTMENLLAGIEGTGIFLDDILVTGPTKAVHMERLEQVLSRLQDAGLRLKSEKCELFKDSVEYLGFIIDKTGLRKSKQKVDAILKCCRPKNVSELKSVLGMINYYRCFVPNTSALLRPLHSLLKKGEKWNWSKEHDKAFELIKKELASDRVLAHYNALLPTIVTADAGPSGLGAVLAQRQPDGTERVVAYASRSLTRAECNYAQIQKEATAIIFAIKKFHHYLYGRTVPFILRTDHKPLLTIFGNKKGIPDMAANRLQRYAIFLSAYNFTLEYVRSDSNVADFLSRSVNQLQNEIDNECSDLDKTLYINFIDNSVLKPITVEDIKKETSRDNLLIKVLEFMRNGWPRKVSDPLLKPYFNCRSELALENGCILRGHKVIIPSIFREQLLNELHSSHFGVVKTKEQARARMWWPHIDRHVEEKIGSCSVCNKFRCAPPRTPLASWPYPAQVWDRLHIDIFSLYGRNFLIAVDAYSKWVECYQLTSTNSEAIITKLCEIFSRFGLVKTIVSDNATNFCSDEINNFFVSNGIQHLTIAPYHPQSNGQAENSVKTVKRGIKLIIEENGLNNQIISKKINKFLFDYRNSRHCTTGFSPAQLMLGRSLRCRLDLLSVTTESLLLSSTSAVKKNVLSQQISQCKQYGGRRTTSFAIDDKVLVKCFYNNGSKHVWKLGRIVKKVGSRMYVVKIEKSCKSLKKHIDHLIAYKGNCTLQDDVNTDISYTDNDVIDYYTPSGTARDTAKEQNVQNTLQCTHSMNDSSSSGLLPPELELGEERIVSVGPSDTVSAVGNVLTDSALPESVSVQATSNQAVTEHSRGVRSTRNKNPIYKV</sequence>
<dbReference type="GO" id="GO:0003676">
    <property type="term" value="F:nucleic acid binding"/>
    <property type="evidence" value="ECO:0007669"/>
    <property type="project" value="InterPro"/>
</dbReference>
<keyword evidence="5" id="KW-0255">Endonuclease</keyword>
<dbReference type="FunFam" id="3.30.70.270:FF:000026">
    <property type="entry name" value="Transposon Ty3-G Gag-Pol polyprotein"/>
    <property type="match status" value="1"/>
</dbReference>
<dbReference type="Pfam" id="PF17919">
    <property type="entry name" value="RT_RNaseH_2"/>
    <property type="match status" value="1"/>
</dbReference>
<dbReference type="InterPro" id="IPR041577">
    <property type="entry name" value="RT_RNaseH_2"/>
</dbReference>
<dbReference type="InterPro" id="IPR050951">
    <property type="entry name" value="Retrovirus_Pol_polyprotein"/>
</dbReference>
<evidence type="ECO:0000256" key="7">
    <source>
        <dbReference type="ARBA" id="ARBA00023268"/>
    </source>
</evidence>
<keyword evidence="11" id="KW-1185">Reference proteome</keyword>
<dbReference type="InterPro" id="IPR043128">
    <property type="entry name" value="Rev_trsase/Diguanyl_cyclase"/>
</dbReference>
<dbReference type="InterPro" id="IPR036397">
    <property type="entry name" value="RNaseH_sf"/>
</dbReference>
<evidence type="ECO:0000256" key="5">
    <source>
        <dbReference type="ARBA" id="ARBA00022759"/>
    </source>
</evidence>
<dbReference type="GO" id="GO:0003964">
    <property type="term" value="F:RNA-directed DNA polymerase activity"/>
    <property type="evidence" value="ECO:0007669"/>
    <property type="project" value="UniProtKB-KW"/>
</dbReference>
<dbReference type="GO" id="GO:0042575">
    <property type="term" value="C:DNA polymerase complex"/>
    <property type="evidence" value="ECO:0007669"/>
    <property type="project" value="UniProtKB-ARBA"/>
</dbReference>
<feature type="region of interest" description="Disordered" evidence="8">
    <location>
        <begin position="1286"/>
        <end position="1313"/>
    </location>
</feature>
<keyword evidence="2" id="KW-0808">Transferase</keyword>
<dbReference type="InterPro" id="IPR041588">
    <property type="entry name" value="Integrase_H2C2"/>
</dbReference>
<organism evidence="10 11">
    <name type="scientific">Parnassius mnemosyne</name>
    <name type="common">clouded apollo</name>
    <dbReference type="NCBI Taxonomy" id="213953"/>
    <lineage>
        <taxon>Eukaryota</taxon>
        <taxon>Metazoa</taxon>
        <taxon>Ecdysozoa</taxon>
        <taxon>Arthropoda</taxon>
        <taxon>Hexapoda</taxon>
        <taxon>Insecta</taxon>
        <taxon>Pterygota</taxon>
        <taxon>Neoptera</taxon>
        <taxon>Endopterygota</taxon>
        <taxon>Lepidoptera</taxon>
        <taxon>Glossata</taxon>
        <taxon>Ditrysia</taxon>
        <taxon>Papilionoidea</taxon>
        <taxon>Papilionidae</taxon>
        <taxon>Parnassiinae</taxon>
        <taxon>Parnassini</taxon>
        <taxon>Parnassius</taxon>
        <taxon>Driopa</taxon>
    </lineage>
</organism>
<evidence type="ECO:0000259" key="9">
    <source>
        <dbReference type="PROSITE" id="PS50994"/>
    </source>
</evidence>
<evidence type="ECO:0000256" key="6">
    <source>
        <dbReference type="ARBA" id="ARBA00022918"/>
    </source>
</evidence>
<feature type="compositionally biased region" description="Polar residues" evidence="8">
    <location>
        <begin position="1286"/>
        <end position="1299"/>
    </location>
</feature>
<dbReference type="InterPro" id="IPR021109">
    <property type="entry name" value="Peptidase_aspartic_dom_sf"/>
</dbReference>
<dbReference type="EMBL" id="CAVLGL010000137">
    <property type="protein sequence ID" value="CAK1602588.1"/>
    <property type="molecule type" value="Genomic_DNA"/>
</dbReference>
<reference evidence="10 11" key="1">
    <citation type="submission" date="2023-11" db="EMBL/GenBank/DDBJ databases">
        <authorList>
            <person name="Hedman E."/>
            <person name="Englund M."/>
            <person name="Stromberg M."/>
            <person name="Nyberg Akerstrom W."/>
            <person name="Nylinder S."/>
            <person name="Jareborg N."/>
            <person name="Kallberg Y."/>
            <person name="Kronander E."/>
        </authorList>
    </citation>
    <scope>NUCLEOTIDE SEQUENCE [LARGE SCALE GENOMIC DNA]</scope>
</reference>
<feature type="domain" description="Integrase catalytic" evidence="9">
    <location>
        <begin position="928"/>
        <end position="1088"/>
    </location>
</feature>
<dbReference type="Pfam" id="PF17921">
    <property type="entry name" value="Integrase_H2C2"/>
    <property type="match status" value="1"/>
</dbReference>
<keyword evidence="3" id="KW-0548">Nucleotidyltransferase</keyword>
<dbReference type="Proteomes" id="UP001314205">
    <property type="component" value="Unassembled WGS sequence"/>
</dbReference>
<gene>
    <name evidence="10" type="ORF">PARMNEM_LOCUS21072</name>
</gene>
<dbReference type="Gene3D" id="2.40.70.10">
    <property type="entry name" value="Acid Proteases"/>
    <property type="match status" value="1"/>
</dbReference>
<dbReference type="Pfam" id="PF00665">
    <property type="entry name" value="rve"/>
    <property type="match status" value="1"/>
</dbReference>
<dbReference type="InterPro" id="IPR000477">
    <property type="entry name" value="RT_dom"/>
</dbReference>
<dbReference type="PANTHER" id="PTHR37984:SF5">
    <property type="entry name" value="PROTEIN NYNRIN-LIKE"/>
    <property type="match status" value="1"/>
</dbReference>
<dbReference type="InterPro" id="IPR001584">
    <property type="entry name" value="Integrase_cat-core"/>
</dbReference>
<dbReference type="FunFam" id="3.30.420.10:FF:000063">
    <property type="entry name" value="Retrovirus-related Pol polyprotein from transposon 297-like Protein"/>
    <property type="match status" value="1"/>
</dbReference>
<dbReference type="InterPro" id="IPR012337">
    <property type="entry name" value="RNaseH-like_sf"/>
</dbReference>
<dbReference type="SUPFAM" id="SSF56672">
    <property type="entry name" value="DNA/RNA polymerases"/>
    <property type="match status" value="1"/>
</dbReference>
<evidence type="ECO:0000313" key="11">
    <source>
        <dbReference type="Proteomes" id="UP001314205"/>
    </source>
</evidence>
<name>A0AAV1M4L6_9NEOP</name>
<dbReference type="GO" id="GO:0004519">
    <property type="term" value="F:endonuclease activity"/>
    <property type="evidence" value="ECO:0007669"/>
    <property type="project" value="UniProtKB-KW"/>
</dbReference>
<dbReference type="Gene3D" id="3.10.10.10">
    <property type="entry name" value="HIV Type 1 Reverse Transcriptase, subunit A, domain 1"/>
    <property type="match status" value="1"/>
</dbReference>
<dbReference type="SUPFAM" id="SSF53098">
    <property type="entry name" value="Ribonuclease H-like"/>
    <property type="match status" value="1"/>
</dbReference>
<dbReference type="Gene3D" id="3.30.420.10">
    <property type="entry name" value="Ribonuclease H-like superfamily/Ribonuclease H"/>
    <property type="match status" value="1"/>
</dbReference>